<dbReference type="AlphaFoldDB" id="A0A8B9NC82"/>
<evidence type="ECO:0000256" key="3">
    <source>
        <dbReference type="ARBA" id="ARBA00022833"/>
    </source>
</evidence>
<dbReference type="Gene3D" id="2.10.110.10">
    <property type="entry name" value="Cysteine Rich Protein"/>
    <property type="match status" value="3"/>
</dbReference>
<dbReference type="GO" id="GO:0005925">
    <property type="term" value="C:focal adhesion"/>
    <property type="evidence" value="ECO:0007669"/>
    <property type="project" value="UniProtKB-SubCell"/>
</dbReference>
<evidence type="ECO:0000256" key="2">
    <source>
        <dbReference type="ARBA" id="ARBA00022723"/>
    </source>
</evidence>
<dbReference type="Proteomes" id="UP000694541">
    <property type="component" value="Unplaced"/>
</dbReference>
<evidence type="ECO:0000256" key="4">
    <source>
        <dbReference type="ARBA" id="ARBA00023038"/>
    </source>
</evidence>
<dbReference type="GO" id="GO:0043542">
    <property type="term" value="P:endothelial cell migration"/>
    <property type="evidence" value="ECO:0007669"/>
    <property type="project" value="TreeGrafter"/>
</dbReference>
<dbReference type="Ensembl" id="ENSANIT00000021485.1">
    <property type="protein sequence ID" value="ENSANIP00000020796.1"/>
    <property type="gene ID" value="ENSANIG00000014035.1"/>
</dbReference>
<dbReference type="GO" id="GO:0007179">
    <property type="term" value="P:transforming growth factor beta receptor signaling pathway"/>
    <property type="evidence" value="ECO:0007669"/>
    <property type="project" value="TreeGrafter"/>
</dbReference>
<evidence type="ECO:0000259" key="7">
    <source>
        <dbReference type="PROSITE" id="PS50023"/>
    </source>
</evidence>
<dbReference type="PROSITE" id="PS00478">
    <property type="entry name" value="LIM_DOMAIN_1"/>
    <property type="match status" value="1"/>
</dbReference>
<dbReference type="SUPFAM" id="SSF57716">
    <property type="entry name" value="Glucocorticoid receptor-like (DNA-binding domain)"/>
    <property type="match status" value="3"/>
</dbReference>
<dbReference type="PANTHER" id="PTHR24216">
    <property type="entry name" value="PAXILLIN-RELATED"/>
    <property type="match status" value="1"/>
</dbReference>
<dbReference type="CDD" id="cd09339">
    <property type="entry name" value="LIM4_Paxillin_like"/>
    <property type="match status" value="1"/>
</dbReference>
<reference evidence="8" key="2">
    <citation type="submission" date="2025-09" db="UniProtKB">
        <authorList>
            <consortium name="Ensembl"/>
        </authorList>
    </citation>
    <scope>IDENTIFICATION</scope>
</reference>
<feature type="compositionally biased region" description="Pro residues" evidence="6">
    <location>
        <begin position="161"/>
        <end position="176"/>
    </location>
</feature>
<evidence type="ECO:0000313" key="9">
    <source>
        <dbReference type="Proteomes" id="UP000694541"/>
    </source>
</evidence>
<keyword evidence="2 5" id="KW-0479">Metal-binding</keyword>
<proteinExistence type="predicted"/>
<accession>A0A8B9NC82</accession>
<sequence length="531" mass="55961">MAASGWGAQPRSLHADALLAELEQSSRPASKDSVLQMPSSCKQDPATVGPPAPCGREPLASVALKVTPQHGGAGSRDPVLLVTGVVVLPGCSPLPAACGHPVPACPQGGPLSPAVACGERATSHGGGKGQCLLEGKVLNPGHPPALGLKPQHPSLSAVPSSPTPVPQPLIPSPPPTAAARQLDELLADLGHMHSKPSSGPRHPPSWQLAAVGQGAGVPGDSKPSLDNMLGSLTRDLQELGITATPASICATCHKPIAGKVTLHLRLSPGLLAPLCLLCWPHPRGKSPSLPCHATPPPAVSPYCFLQKVLTALDQTWHPEHFFCAHCGKVFGDDGMFQGMGVGSPVPIVPTPASPKVGAHPDALPAGFHERSGKPYCHRDFLAMFAPKCQGCDRPVTDNYLSALQGVWHPECFVCTVSGWWARGDAGLSVSLRWCQTSLPPSFQECLSSFASGSFFELQGRPYCELHFHQRQGNICHGCSHPVTGRCITAAGRKYHPEHFICAYCLGQLQKGTFREHGDKMYCRACHDKLFL</sequence>
<feature type="domain" description="LIM zinc-binding" evidence="7">
    <location>
        <begin position="473"/>
        <end position="531"/>
    </location>
</feature>
<protein>
    <submittedName>
        <fullName evidence="8">Leupaxin</fullName>
    </submittedName>
</protein>
<evidence type="ECO:0000313" key="8">
    <source>
        <dbReference type="Ensembl" id="ENSANIP00000020796.1"/>
    </source>
</evidence>
<dbReference type="GO" id="GO:0050859">
    <property type="term" value="P:negative regulation of B cell receptor signaling pathway"/>
    <property type="evidence" value="ECO:0007669"/>
    <property type="project" value="TreeGrafter"/>
</dbReference>
<evidence type="ECO:0000256" key="1">
    <source>
        <dbReference type="ARBA" id="ARBA00004246"/>
    </source>
</evidence>
<dbReference type="GO" id="GO:0046872">
    <property type="term" value="F:metal ion binding"/>
    <property type="evidence" value="ECO:0007669"/>
    <property type="project" value="UniProtKB-KW"/>
</dbReference>
<keyword evidence="3 5" id="KW-0862">Zinc</keyword>
<dbReference type="Pfam" id="PF00412">
    <property type="entry name" value="LIM"/>
    <property type="match status" value="3"/>
</dbReference>
<dbReference type="GO" id="GO:0034446">
    <property type="term" value="P:substrate adhesion-dependent cell spreading"/>
    <property type="evidence" value="ECO:0007669"/>
    <property type="project" value="TreeGrafter"/>
</dbReference>
<dbReference type="InterPro" id="IPR001781">
    <property type="entry name" value="Znf_LIM"/>
</dbReference>
<keyword evidence="9" id="KW-1185">Reference proteome</keyword>
<dbReference type="PANTHER" id="PTHR24216:SF23">
    <property type="entry name" value="LEUPAXIN"/>
    <property type="match status" value="1"/>
</dbReference>
<organism evidence="8 9">
    <name type="scientific">Accipiter nisus</name>
    <name type="common">Eurasian sparrowhawk</name>
    <dbReference type="NCBI Taxonomy" id="211598"/>
    <lineage>
        <taxon>Eukaryota</taxon>
        <taxon>Metazoa</taxon>
        <taxon>Chordata</taxon>
        <taxon>Craniata</taxon>
        <taxon>Vertebrata</taxon>
        <taxon>Euteleostomi</taxon>
        <taxon>Archelosauria</taxon>
        <taxon>Archosauria</taxon>
        <taxon>Dinosauria</taxon>
        <taxon>Saurischia</taxon>
        <taxon>Theropoda</taxon>
        <taxon>Coelurosauria</taxon>
        <taxon>Aves</taxon>
        <taxon>Neognathae</taxon>
        <taxon>Neoaves</taxon>
        <taxon>Telluraves</taxon>
        <taxon>Accipitrimorphae</taxon>
        <taxon>Accipitriformes</taxon>
        <taxon>Accipitridae</taxon>
        <taxon>Accipitrinae</taxon>
        <taxon>Accipiter</taxon>
    </lineage>
</organism>
<dbReference type="FunFam" id="2.10.110.10:FF:000009">
    <property type="entry name" value="Paxillin isoform 1"/>
    <property type="match status" value="1"/>
</dbReference>
<feature type="domain" description="LIM zinc-binding" evidence="7">
    <location>
        <begin position="247"/>
        <end position="386"/>
    </location>
</feature>
<evidence type="ECO:0000256" key="6">
    <source>
        <dbReference type="SAM" id="MobiDB-lite"/>
    </source>
</evidence>
<dbReference type="PROSITE" id="PS50023">
    <property type="entry name" value="LIM_DOMAIN_2"/>
    <property type="match status" value="2"/>
</dbReference>
<evidence type="ECO:0000256" key="5">
    <source>
        <dbReference type="PROSITE-ProRule" id="PRU00125"/>
    </source>
</evidence>
<reference evidence="8" key="1">
    <citation type="submission" date="2025-08" db="UniProtKB">
        <authorList>
            <consortium name="Ensembl"/>
        </authorList>
    </citation>
    <scope>IDENTIFICATION</scope>
</reference>
<keyword evidence="4 5" id="KW-0440">LIM domain</keyword>
<comment type="subcellular location">
    <subcellularLocation>
        <location evidence="1">Cell junction</location>
        <location evidence="1">Focal adhesion</location>
    </subcellularLocation>
</comment>
<feature type="region of interest" description="Disordered" evidence="6">
    <location>
        <begin position="23"/>
        <end position="54"/>
    </location>
</feature>
<dbReference type="SMART" id="SM00132">
    <property type="entry name" value="LIM"/>
    <property type="match status" value="3"/>
</dbReference>
<name>A0A8B9NC82_9AVES</name>
<feature type="region of interest" description="Disordered" evidence="6">
    <location>
        <begin position="142"/>
        <end position="177"/>
    </location>
</feature>